<feature type="transmembrane region" description="Helical" evidence="1">
    <location>
        <begin position="98"/>
        <end position="117"/>
    </location>
</feature>
<keyword evidence="1" id="KW-0472">Membrane</keyword>
<reference evidence="2 3" key="1">
    <citation type="submission" date="2022-03" db="EMBL/GenBank/DDBJ databases">
        <title>Novel taxa within the pig intestine.</title>
        <authorList>
            <person name="Wylensek D."/>
            <person name="Bishof K."/>
            <person name="Afrizal A."/>
            <person name="Clavel T."/>
        </authorList>
    </citation>
    <scope>NUCLEOTIDE SEQUENCE [LARGE SCALE GENOMIC DNA]</scope>
    <source>
        <strain evidence="2 3">Cla-KB-P134</strain>
    </source>
</reference>
<proteinExistence type="predicted"/>
<keyword evidence="3" id="KW-1185">Reference proteome</keyword>
<keyword evidence="1" id="KW-1133">Transmembrane helix</keyword>
<dbReference type="Pfam" id="PF06496">
    <property type="entry name" value="DUF1097"/>
    <property type="match status" value="1"/>
</dbReference>
<dbReference type="RefSeq" id="WP_320325476.1">
    <property type="nucleotide sequence ID" value="NZ_JALBUS010000005.1"/>
</dbReference>
<comment type="caution">
    <text evidence="2">The sequence shown here is derived from an EMBL/GenBank/DDBJ whole genome shotgun (WGS) entry which is preliminary data.</text>
</comment>
<dbReference type="PROSITE" id="PS51257">
    <property type="entry name" value="PROKAR_LIPOPROTEIN"/>
    <property type="match status" value="1"/>
</dbReference>
<accession>A0ABU4WKV5</accession>
<feature type="transmembrane region" description="Helical" evidence="1">
    <location>
        <begin position="137"/>
        <end position="160"/>
    </location>
</feature>
<evidence type="ECO:0000313" key="2">
    <source>
        <dbReference type="EMBL" id="MDX8417183.1"/>
    </source>
</evidence>
<protein>
    <submittedName>
        <fullName evidence="2">DUF1097 domain-containing protein</fullName>
    </submittedName>
</protein>
<sequence length="172" mass="18809">MKIERLDIVIAVLAGISCLGGLIKIPVWALFIGETWYFTLGSNPEAFKKSIPPMIEGYILAAIAILAYAASGFSMGVQVLTVIGTVIILMLSLKTKMFACSLASFNSYSCLFAGYYAGYFPKLDVVSFLDWKNLVIAMLWIALANVIGLFCGWLCIRLGASVTKEEKRISEN</sequence>
<evidence type="ECO:0000313" key="3">
    <source>
        <dbReference type="Proteomes" id="UP001285244"/>
    </source>
</evidence>
<feature type="transmembrane region" description="Helical" evidence="1">
    <location>
        <begin position="12"/>
        <end position="38"/>
    </location>
</feature>
<dbReference type="InterPro" id="IPR009476">
    <property type="entry name" value="DUF1097"/>
</dbReference>
<keyword evidence="1" id="KW-0812">Transmembrane</keyword>
<organism evidence="2 3">
    <name type="scientific">Absicoccus intestinalis</name>
    <dbReference type="NCBI Taxonomy" id="2926319"/>
    <lineage>
        <taxon>Bacteria</taxon>
        <taxon>Bacillati</taxon>
        <taxon>Bacillota</taxon>
        <taxon>Erysipelotrichia</taxon>
        <taxon>Erysipelotrichales</taxon>
        <taxon>Erysipelotrichaceae</taxon>
        <taxon>Absicoccus</taxon>
    </lineage>
</organism>
<feature type="transmembrane region" description="Helical" evidence="1">
    <location>
        <begin position="58"/>
        <end position="91"/>
    </location>
</feature>
<dbReference type="Proteomes" id="UP001285244">
    <property type="component" value="Unassembled WGS sequence"/>
</dbReference>
<dbReference type="EMBL" id="JALBUS010000005">
    <property type="protein sequence ID" value="MDX8417183.1"/>
    <property type="molecule type" value="Genomic_DNA"/>
</dbReference>
<evidence type="ECO:0000256" key="1">
    <source>
        <dbReference type="SAM" id="Phobius"/>
    </source>
</evidence>
<gene>
    <name evidence="2" type="ORF">MOZ64_04925</name>
</gene>
<name>A0ABU4WKV5_9FIRM</name>